<organism evidence="1 2">
    <name type="scientific">Snuella sedimenti</name>
    <dbReference type="NCBI Taxonomy" id="2798802"/>
    <lineage>
        <taxon>Bacteria</taxon>
        <taxon>Pseudomonadati</taxon>
        <taxon>Bacteroidota</taxon>
        <taxon>Flavobacteriia</taxon>
        <taxon>Flavobacteriales</taxon>
        <taxon>Flavobacteriaceae</taxon>
        <taxon>Snuella</taxon>
    </lineage>
</organism>
<name>A0A8J7LXX0_9FLAO</name>
<gene>
    <name evidence="1" type="ORF">JF259_05360</name>
</gene>
<dbReference type="EMBL" id="JAELVQ010000005">
    <property type="protein sequence ID" value="MBJ6367511.1"/>
    <property type="molecule type" value="Genomic_DNA"/>
</dbReference>
<comment type="caution">
    <text evidence="1">The sequence shown here is derived from an EMBL/GenBank/DDBJ whole genome shotgun (WGS) entry which is preliminary data.</text>
</comment>
<evidence type="ECO:0000313" key="2">
    <source>
        <dbReference type="Proteomes" id="UP000610931"/>
    </source>
</evidence>
<dbReference type="RefSeq" id="WP_199114241.1">
    <property type="nucleotide sequence ID" value="NZ_JAELVQ010000005.1"/>
</dbReference>
<keyword evidence="2" id="KW-1185">Reference proteome</keyword>
<sequence>MIQYYKNGQIANQYSLDNYGNIKSVKRFDRKGNKTLEYVTTEIDTNAKSLNEFLESQDHMSFKTYNTIYKCSNKLGAYYLYKEGQRINDKKNGVWTTYYENGAFYFCFRNSAITFD</sequence>
<protein>
    <submittedName>
        <fullName evidence="1">Uncharacterized protein</fullName>
    </submittedName>
</protein>
<reference evidence="1" key="1">
    <citation type="submission" date="2020-12" db="EMBL/GenBank/DDBJ databases">
        <title>Snuella sp. nov., isolated from sediment in Incheon.</title>
        <authorList>
            <person name="Kim W."/>
        </authorList>
    </citation>
    <scope>NUCLEOTIDE SEQUENCE</scope>
    <source>
        <strain evidence="1">CAU 1569</strain>
    </source>
</reference>
<evidence type="ECO:0000313" key="1">
    <source>
        <dbReference type="EMBL" id="MBJ6367511.1"/>
    </source>
</evidence>
<dbReference type="Proteomes" id="UP000610931">
    <property type="component" value="Unassembled WGS sequence"/>
</dbReference>
<dbReference type="AlphaFoldDB" id="A0A8J7LXX0"/>
<proteinExistence type="predicted"/>
<accession>A0A8J7LXX0</accession>